<proteinExistence type="predicted"/>
<name>A0A538T0Z6_UNCEI</name>
<dbReference type="NCBIfam" id="TIGR04183">
    <property type="entry name" value="Por_Secre_tail"/>
    <property type="match status" value="1"/>
</dbReference>
<dbReference type="AlphaFoldDB" id="A0A538T0Z6"/>
<organism evidence="1 2">
    <name type="scientific">Eiseniibacteriota bacterium</name>
    <dbReference type="NCBI Taxonomy" id="2212470"/>
    <lineage>
        <taxon>Bacteria</taxon>
        <taxon>Candidatus Eiseniibacteriota</taxon>
    </lineage>
</organism>
<comment type="caution">
    <text evidence="1">The sequence shown here is derived from an EMBL/GenBank/DDBJ whole genome shotgun (WGS) entry which is preliminary data.</text>
</comment>
<evidence type="ECO:0000313" key="1">
    <source>
        <dbReference type="EMBL" id="TMQ57282.1"/>
    </source>
</evidence>
<dbReference type="Proteomes" id="UP000317716">
    <property type="component" value="Unassembled WGS sequence"/>
</dbReference>
<evidence type="ECO:0000313" key="2">
    <source>
        <dbReference type="Proteomes" id="UP000317716"/>
    </source>
</evidence>
<dbReference type="EMBL" id="VBOS01000129">
    <property type="protein sequence ID" value="TMQ57282.1"/>
    <property type="molecule type" value="Genomic_DNA"/>
</dbReference>
<reference evidence="1 2" key="1">
    <citation type="journal article" date="2019" name="Nat. Microbiol.">
        <title>Mediterranean grassland soil C-N compound turnover is dependent on rainfall and depth, and is mediated by genomically divergent microorganisms.</title>
        <authorList>
            <person name="Diamond S."/>
            <person name="Andeer P.F."/>
            <person name="Li Z."/>
            <person name="Crits-Christoph A."/>
            <person name="Burstein D."/>
            <person name="Anantharaman K."/>
            <person name="Lane K.R."/>
            <person name="Thomas B.C."/>
            <person name="Pan C."/>
            <person name="Northen T.R."/>
            <person name="Banfield J.F."/>
        </authorList>
    </citation>
    <scope>NUCLEOTIDE SEQUENCE [LARGE SCALE GENOMIC DNA]</scope>
    <source>
        <strain evidence="1">WS_2</strain>
    </source>
</reference>
<accession>A0A538T0Z6</accession>
<sequence>MDEGSEVFAGEVWAVAEGPGFALEGMHPNPALSKELTVQFVSAPGAAARLELLDTAGRRVAEREVGSLGPGRHVVNMATGAGLAPGVYVVRFSQGARVETARAVVLN</sequence>
<dbReference type="InterPro" id="IPR026444">
    <property type="entry name" value="Secre_tail"/>
</dbReference>
<gene>
    <name evidence="1" type="ORF">E6K72_03835</name>
</gene>
<protein>
    <submittedName>
        <fullName evidence="1">T9SS type A sorting domain-containing protein</fullName>
    </submittedName>
</protein>